<proteinExistence type="predicted"/>
<dbReference type="PROSITE" id="PS51007">
    <property type="entry name" value="CYTC"/>
    <property type="match status" value="3"/>
</dbReference>
<evidence type="ECO:0000256" key="2">
    <source>
        <dbReference type="ARBA" id="ARBA00022723"/>
    </source>
</evidence>
<feature type="domain" description="Cytochrome c" evidence="5">
    <location>
        <begin position="138"/>
        <end position="223"/>
    </location>
</feature>
<dbReference type="GO" id="GO:0009055">
    <property type="term" value="F:electron transfer activity"/>
    <property type="evidence" value="ECO:0007669"/>
    <property type="project" value="InterPro"/>
</dbReference>
<evidence type="ECO:0000256" key="3">
    <source>
        <dbReference type="ARBA" id="ARBA00023004"/>
    </source>
</evidence>
<organism evidence="6">
    <name type="scientific">Oceaniferula spumae</name>
    <dbReference type="NCBI Taxonomy" id="2979115"/>
    <lineage>
        <taxon>Bacteria</taxon>
        <taxon>Pseudomonadati</taxon>
        <taxon>Verrucomicrobiota</taxon>
        <taxon>Verrucomicrobiia</taxon>
        <taxon>Verrucomicrobiales</taxon>
        <taxon>Verrucomicrobiaceae</taxon>
        <taxon>Oceaniferula</taxon>
    </lineage>
</organism>
<dbReference type="PANTHER" id="PTHR33546:SF1">
    <property type="entry name" value="LARGE, MULTIFUNCTIONAL SECRETED PROTEIN"/>
    <property type="match status" value="1"/>
</dbReference>
<evidence type="ECO:0000259" key="5">
    <source>
        <dbReference type="PROSITE" id="PS51007"/>
    </source>
</evidence>
<dbReference type="AlphaFoldDB" id="A0AAT9FL72"/>
<dbReference type="GO" id="GO:0020037">
    <property type="term" value="F:heme binding"/>
    <property type="evidence" value="ECO:0007669"/>
    <property type="project" value="InterPro"/>
</dbReference>
<dbReference type="InterPro" id="IPR036909">
    <property type="entry name" value="Cyt_c-like_dom_sf"/>
</dbReference>
<dbReference type="KEGG" id="osu:NT6N_17660"/>
<dbReference type="EMBL" id="AP026866">
    <property type="protein sequence ID" value="BDS06726.1"/>
    <property type="molecule type" value="Genomic_DNA"/>
</dbReference>
<dbReference type="InterPro" id="IPR036280">
    <property type="entry name" value="Multihaem_cyt_sf"/>
</dbReference>
<sequence length="896" mass="100734">MIQFSKQLNIGAIMLISVAPAVLAEPILPGLNSSQLDPVLKGRVLMEELNCAACHQSDAAFVKDSKKAPRLADIGSQLNLGYIEQFILDPHGTKPGTTMPDMMTHLDAEERKQVAKSITHYLLSRRKNDFAPEPPDSVAATRGERLFHSRGCVACHSPRDQNGKELLPKSSVPLGALDKKYSGKSLMAFLRNPHNSRPSGRMPDLKLPEDEIRSITNYLLRDTRVPGNVSYKLFTGMVWEGLHSEQVEAKRAGQVSDFSLGHLGKLERHFAVEYETWMNVKQAGSYTFFLEMNGGALRVEGKQVLLEQPSDKRGPKKLQGTVELQPGWRKIQLTYFNTGRKPTFSFEMEGPGLERGPLQSELLSVSNQPIKEFVPLKVDAGLAKQGAEHFKALGCASCHDDMGVKSEMAQSFDKLNPSKGCLTESHGKWAQYALNSEQRELIKKAMPGIQQRKLTDKEEIAKTLVTFNCIACHERDEVGGIASERNTYFTGSHPELGDQGRLPPALTSVGAKLKPDWISKVLLQGGRQRFYMHTRMPQYGKENVGHLVELFGKVDQLEEVKLPEISNIKESKNAGYEMIGNKGFSCIACHDFNGHHAAGAGALDLVNLTDRIQKNWFHLFMQDPSRFHTTGIMPNFWPGGQSTRPDMLKGNREQQIEALWAYLSDGTRAKKPLGLMTQLDELRVFDQPEIARGRGTAGFRGIGVGYPGRLNLAFDSEEMALRLLWKNGFVTINHGSFKASGDHRIAFPPGIPFHRLESMDENWPYKGKKDFLFPHNHGYQFRGYRLDKQRRPTFRYRYGEVMVEDFFEEVLENGVATKFKRTFTFDAPEPQNLFYFRAAAGKKITKQSDHSYVIDSLQIKIDDAHQGTVREGETKELLIPVKLPKGRSTLTIEYQW</sequence>
<protein>
    <recommendedName>
        <fullName evidence="5">Cytochrome c domain-containing protein</fullName>
    </recommendedName>
</protein>
<evidence type="ECO:0000256" key="4">
    <source>
        <dbReference type="PROSITE-ProRule" id="PRU00433"/>
    </source>
</evidence>
<dbReference type="SUPFAM" id="SSF48695">
    <property type="entry name" value="Multiheme cytochromes"/>
    <property type="match status" value="1"/>
</dbReference>
<dbReference type="Gene3D" id="1.10.760.10">
    <property type="entry name" value="Cytochrome c-like domain"/>
    <property type="match status" value="4"/>
</dbReference>
<evidence type="ECO:0000313" key="6">
    <source>
        <dbReference type="EMBL" id="BDS06726.1"/>
    </source>
</evidence>
<gene>
    <name evidence="6" type="ORF">NT6N_17660</name>
</gene>
<feature type="domain" description="Cytochrome c" evidence="5">
    <location>
        <begin position="455"/>
        <end position="555"/>
    </location>
</feature>
<dbReference type="Pfam" id="PF00034">
    <property type="entry name" value="Cytochrom_C"/>
    <property type="match status" value="2"/>
</dbReference>
<dbReference type="InterPro" id="IPR009056">
    <property type="entry name" value="Cyt_c-like_dom"/>
</dbReference>
<accession>A0AAT9FL72</accession>
<evidence type="ECO:0000256" key="1">
    <source>
        <dbReference type="ARBA" id="ARBA00022617"/>
    </source>
</evidence>
<feature type="domain" description="Cytochrome c" evidence="5">
    <location>
        <begin position="37"/>
        <end position="126"/>
    </location>
</feature>
<dbReference type="GO" id="GO:0046872">
    <property type="term" value="F:metal ion binding"/>
    <property type="evidence" value="ECO:0007669"/>
    <property type="project" value="UniProtKB-KW"/>
</dbReference>
<reference evidence="6" key="1">
    <citation type="submission" date="2024-07" db="EMBL/GenBank/DDBJ databases">
        <title>Complete genome sequence of Verrucomicrobiaceae bacterium NT6N.</title>
        <authorList>
            <person name="Huang C."/>
            <person name="Takami H."/>
            <person name="Hamasaki K."/>
        </authorList>
    </citation>
    <scope>NUCLEOTIDE SEQUENCE</scope>
    <source>
        <strain evidence="6">NT6N</strain>
    </source>
</reference>
<keyword evidence="2 4" id="KW-0479">Metal-binding</keyword>
<name>A0AAT9FL72_9BACT</name>
<dbReference type="SUPFAM" id="SSF46626">
    <property type="entry name" value="Cytochrome c"/>
    <property type="match status" value="3"/>
</dbReference>
<dbReference type="PANTHER" id="PTHR33546">
    <property type="entry name" value="LARGE, MULTIFUNCTIONAL SECRETED PROTEIN-RELATED"/>
    <property type="match status" value="1"/>
</dbReference>
<keyword evidence="1 4" id="KW-0349">Heme</keyword>
<keyword evidence="3 4" id="KW-0408">Iron</keyword>